<dbReference type="GO" id="GO:0005634">
    <property type="term" value="C:nucleus"/>
    <property type="evidence" value="ECO:0007669"/>
    <property type="project" value="UniProtKB-SubCell"/>
</dbReference>
<evidence type="ECO:0000256" key="1">
    <source>
        <dbReference type="RuleBase" id="RU367018"/>
    </source>
</evidence>
<dbReference type="GO" id="GO:0008270">
    <property type="term" value="F:zinc ion binding"/>
    <property type="evidence" value="ECO:0007669"/>
    <property type="project" value="UniProtKB-UniRule"/>
</dbReference>
<reference evidence="2" key="1">
    <citation type="submission" date="2023-02" db="EMBL/GenBank/DDBJ databases">
        <title>Genome of toxic invasive species Heracleum sosnowskyi carries increased number of genes despite the absence of recent whole-genome duplications.</title>
        <authorList>
            <person name="Schelkunov M."/>
            <person name="Shtratnikova V."/>
            <person name="Makarenko M."/>
            <person name="Klepikova A."/>
            <person name="Omelchenko D."/>
            <person name="Novikova G."/>
            <person name="Obukhova E."/>
            <person name="Bogdanov V."/>
            <person name="Penin A."/>
            <person name="Logacheva M."/>
        </authorList>
    </citation>
    <scope>NUCLEOTIDE SEQUENCE</scope>
    <source>
        <strain evidence="2">Hsosn_3</strain>
        <tissue evidence="2">Leaf</tissue>
    </source>
</reference>
<comment type="caution">
    <text evidence="2">The sequence shown here is derived from an EMBL/GenBank/DDBJ whole genome shotgun (WGS) entry which is preliminary data.</text>
</comment>
<name>A0AAD8MH45_9APIA</name>
<comment type="subcellular location">
    <subcellularLocation>
        <location evidence="1">Nucleus</location>
    </subcellularLocation>
</comment>
<dbReference type="GO" id="GO:0006355">
    <property type="term" value="P:regulation of DNA-templated transcription"/>
    <property type="evidence" value="ECO:0007669"/>
    <property type="project" value="UniProtKB-UniRule"/>
</dbReference>
<dbReference type="InterPro" id="IPR031052">
    <property type="entry name" value="FHY3/FAR1"/>
</dbReference>
<reference evidence="2" key="2">
    <citation type="submission" date="2023-05" db="EMBL/GenBank/DDBJ databases">
        <authorList>
            <person name="Schelkunov M.I."/>
        </authorList>
    </citation>
    <scope>NUCLEOTIDE SEQUENCE</scope>
    <source>
        <strain evidence="2">Hsosn_3</strain>
        <tissue evidence="2">Leaf</tissue>
    </source>
</reference>
<keyword evidence="1" id="KW-0863">Zinc-finger</keyword>
<keyword evidence="1" id="KW-0539">Nucleus</keyword>
<keyword evidence="3" id="KW-1185">Reference proteome</keyword>
<dbReference type="PANTHER" id="PTHR31669:SF149">
    <property type="entry name" value="PROTEIN FAR1-RELATED SEQUENCE 12-RELATED"/>
    <property type="match status" value="1"/>
</dbReference>
<gene>
    <name evidence="2" type="ORF">POM88_029304</name>
</gene>
<comment type="function">
    <text evidence="1">Putative transcription activator involved in regulating light control of development.</text>
</comment>
<sequence length="196" mass="23332">MCLAEKEFDEDYHKWIKNRDIEKSEQAWLKLKEKHKHSFQDPLTDKQKNELKSWRWLENIYDQRKHWVRAYLQNTFFAGMKSRQMSESINTFFDGFVHNSTPMSEFIDQYDNAIADRRDKDKDQDFICMTTKPDLTKLTPIESHASHVYKKNVFNKFKEKMFPETLNGTEDAGVSMDESAEGLNFILPGKMDNMLK</sequence>
<proteinExistence type="inferred from homology"/>
<protein>
    <recommendedName>
        <fullName evidence="1">Protein FAR1-RELATED SEQUENCE</fullName>
    </recommendedName>
</protein>
<accession>A0AAD8MH45</accession>
<dbReference type="Proteomes" id="UP001237642">
    <property type="component" value="Unassembled WGS sequence"/>
</dbReference>
<dbReference type="PANTHER" id="PTHR31669">
    <property type="entry name" value="PROTEIN FAR1-RELATED SEQUENCE 10-RELATED"/>
    <property type="match status" value="1"/>
</dbReference>
<organism evidence="2 3">
    <name type="scientific">Heracleum sosnowskyi</name>
    <dbReference type="NCBI Taxonomy" id="360622"/>
    <lineage>
        <taxon>Eukaryota</taxon>
        <taxon>Viridiplantae</taxon>
        <taxon>Streptophyta</taxon>
        <taxon>Embryophyta</taxon>
        <taxon>Tracheophyta</taxon>
        <taxon>Spermatophyta</taxon>
        <taxon>Magnoliopsida</taxon>
        <taxon>eudicotyledons</taxon>
        <taxon>Gunneridae</taxon>
        <taxon>Pentapetalae</taxon>
        <taxon>asterids</taxon>
        <taxon>campanulids</taxon>
        <taxon>Apiales</taxon>
        <taxon>Apiaceae</taxon>
        <taxon>Apioideae</taxon>
        <taxon>apioid superclade</taxon>
        <taxon>Tordylieae</taxon>
        <taxon>Tordyliinae</taxon>
        <taxon>Heracleum</taxon>
    </lineage>
</organism>
<evidence type="ECO:0000313" key="3">
    <source>
        <dbReference type="Proteomes" id="UP001237642"/>
    </source>
</evidence>
<comment type="similarity">
    <text evidence="1">Belongs to the FHY3/FAR1 family.</text>
</comment>
<dbReference type="EMBL" id="JAUIZM010000007">
    <property type="protein sequence ID" value="KAK1373111.1"/>
    <property type="molecule type" value="Genomic_DNA"/>
</dbReference>
<keyword evidence="1" id="KW-0479">Metal-binding</keyword>
<evidence type="ECO:0000313" key="2">
    <source>
        <dbReference type="EMBL" id="KAK1373111.1"/>
    </source>
</evidence>
<keyword evidence="1" id="KW-0862">Zinc</keyword>
<dbReference type="AlphaFoldDB" id="A0AAD8MH45"/>